<keyword evidence="4" id="KW-1185">Reference proteome</keyword>
<evidence type="ECO:0000256" key="1">
    <source>
        <dbReference type="SAM" id="SignalP"/>
    </source>
</evidence>
<proteinExistence type="predicted"/>
<feature type="signal peptide" evidence="1">
    <location>
        <begin position="1"/>
        <end position="27"/>
    </location>
</feature>
<dbReference type="Pfam" id="PF13488">
    <property type="entry name" value="Gly-zipper_Omp"/>
    <property type="match status" value="1"/>
</dbReference>
<evidence type="ECO:0000313" key="4">
    <source>
        <dbReference type="Proteomes" id="UP001597299"/>
    </source>
</evidence>
<evidence type="ECO:0000313" key="3">
    <source>
        <dbReference type="EMBL" id="MFD2143179.1"/>
    </source>
</evidence>
<gene>
    <name evidence="3" type="ORF">ACFSNC_22465</name>
</gene>
<accession>A0ABW4Z3T3</accession>
<reference evidence="4" key="1">
    <citation type="journal article" date="2019" name="Int. J. Syst. Evol. Microbiol.">
        <title>The Global Catalogue of Microorganisms (GCM) 10K type strain sequencing project: providing services to taxonomists for standard genome sequencing and annotation.</title>
        <authorList>
            <consortium name="The Broad Institute Genomics Platform"/>
            <consortium name="The Broad Institute Genome Sequencing Center for Infectious Disease"/>
            <person name="Wu L."/>
            <person name="Ma J."/>
        </authorList>
    </citation>
    <scope>NUCLEOTIDE SEQUENCE [LARGE SCALE GENOMIC DNA]</scope>
    <source>
        <strain evidence="4">CCM 7435</strain>
    </source>
</reference>
<keyword evidence="1" id="KW-0732">Signal</keyword>
<evidence type="ECO:0000259" key="2">
    <source>
        <dbReference type="Pfam" id="PF13488"/>
    </source>
</evidence>
<organism evidence="3 4">
    <name type="scientific">Ancylobacter oerskovii</name>
    <dbReference type="NCBI Taxonomy" id="459519"/>
    <lineage>
        <taxon>Bacteria</taxon>
        <taxon>Pseudomonadati</taxon>
        <taxon>Pseudomonadota</taxon>
        <taxon>Alphaproteobacteria</taxon>
        <taxon>Hyphomicrobiales</taxon>
        <taxon>Xanthobacteraceae</taxon>
        <taxon>Ancylobacter</taxon>
    </lineage>
</organism>
<dbReference type="Proteomes" id="UP001597299">
    <property type="component" value="Unassembled WGS sequence"/>
</dbReference>
<feature type="domain" description="Glycine zipper" evidence="2">
    <location>
        <begin position="33"/>
        <end position="77"/>
    </location>
</feature>
<name>A0ABW4Z3T3_9HYPH</name>
<comment type="caution">
    <text evidence="3">The sequence shown here is derived from an EMBL/GenBank/DDBJ whole genome shotgun (WGS) entry which is preliminary data.</text>
</comment>
<sequence>MRLRSSLALAWLAMAGLAGFSHVPAQAQNSTATGAIIGGVTGAVIGGAVTGRGTGALVGGAIGAGTGAVIGSQADRNRNRYREFYFWRGGNCYLQQSNGRVVRVHRHNCR</sequence>
<feature type="chain" id="PRO_5047462886" evidence="1">
    <location>
        <begin position="28"/>
        <end position="110"/>
    </location>
</feature>
<protein>
    <submittedName>
        <fullName evidence="3">Glycine zipper domain-containing protein</fullName>
    </submittedName>
</protein>
<dbReference type="RefSeq" id="WP_246549382.1">
    <property type="nucleotide sequence ID" value="NZ_JAHBGB010000044.1"/>
</dbReference>
<dbReference type="InterPro" id="IPR039567">
    <property type="entry name" value="Gly-zipper"/>
</dbReference>
<dbReference type="EMBL" id="JBHUHD010000001">
    <property type="protein sequence ID" value="MFD2143179.1"/>
    <property type="molecule type" value="Genomic_DNA"/>
</dbReference>